<dbReference type="PANTHER" id="PTHR21109">
    <property type="entry name" value="MITOCHONDRIAL 28S RIBOSOMAL PROTEIN S21"/>
    <property type="match status" value="1"/>
</dbReference>
<proteinExistence type="inferred from homology"/>
<keyword evidence="3 5" id="KW-0687">Ribonucleoprotein</keyword>
<comment type="similarity">
    <text evidence="1 5 6">Belongs to the bacterial ribosomal protein bS21 family.</text>
</comment>
<dbReference type="Proteomes" id="UP000182011">
    <property type="component" value="Unassembled WGS sequence"/>
</dbReference>
<accession>A0A0P1L6P9</accession>
<evidence type="ECO:0000256" key="4">
    <source>
        <dbReference type="ARBA" id="ARBA00035135"/>
    </source>
</evidence>
<accession>A0A0P1MI33</accession>
<evidence type="ECO:0000313" key="8">
    <source>
        <dbReference type="Proteomes" id="UP000182011"/>
    </source>
</evidence>
<dbReference type="STRING" id="1633631.GCA_001442925_00712"/>
<evidence type="ECO:0000256" key="5">
    <source>
        <dbReference type="HAMAP-Rule" id="MF_00358"/>
    </source>
</evidence>
<dbReference type="PRINTS" id="PR00976">
    <property type="entry name" value="RIBOSOMALS21"/>
</dbReference>
<dbReference type="GO" id="GO:0003735">
    <property type="term" value="F:structural constituent of ribosome"/>
    <property type="evidence" value="ECO:0007669"/>
    <property type="project" value="InterPro"/>
</dbReference>
<gene>
    <name evidence="5" type="primary">rpsU</name>
    <name evidence="7" type="ORF">JGI4_00712</name>
</gene>
<dbReference type="Pfam" id="PF01165">
    <property type="entry name" value="Ribosomal_S21"/>
    <property type="match status" value="1"/>
</dbReference>
<accession>A0A0P1LN77</accession>
<dbReference type="GO" id="GO:0006412">
    <property type="term" value="P:translation"/>
    <property type="evidence" value="ECO:0007669"/>
    <property type="project" value="UniProtKB-UniRule"/>
</dbReference>
<dbReference type="PANTHER" id="PTHR21109:SF22">
    <property type="entry name" value="SMALL RIBOSOMAL SUBUNIT PROTEIN BS21"/>
    <property type="match status" value="1"/>
</dbReference>
<dbReference type="HAMAP" id="MF_00358">
    <property type="entry name" value="Ribosomal_bS21"/>
    <property type="match status" value="1"/>
</dbReference>
<dbReference type="InterPro" id="IPR001911">
    <property type="entry name" value="Ribosomal_bS21"/>
</dbReference>
<evidence type="ECO:0000256" key="6">
    <source>
        <dbReference type="RuleBase" id="RU000667"/>
    </source>
</evidence>
<sequence length="67" mass="8061">MIKLVGIIIQEGESLDKALKRFKKKYEQAGILREFKRRTFYTPPSVKKKMKRAKAIRRAQRMMMEQM</sequence>
<evidence type="ECO:0000256" key="3">
    <source>
        <dbReference type="ARBA" id="ARBA00023274"/>
    </source>
</evidence>
<accession>A0A0S4MXG2</accession>
<evidence type="ECO:0000313" key="7">
    <source>
        <dbReference type="EMBL" id="CUU03163.1"/>
    </source>
</evidence>
<accession>A0A0P1LNE1</accession>
<dbReference type="GO" id="GO:1990904">
    <property type="term" value="C:ribonucleoprotein complex"/>
    <property type="evidence" value="ECO:0007669"/>
    <property type="project" value="UniProtKB-KW"/>
</dbReference>
<organism evidence="7 8">
    <name type="scientific">Candidatus Kryptonium thompsonii</name>
    <dbReference type="NCBI Taxonomy" id="1633631"/>
    <lineage>
        <taxon>Bacteria</taxon>
        <taxon>Pseudomonadati</taxon>
        <taxon>Candidatus Kryptoniota</taxon>
        <taxon>Candidatus Kryptonium</taxon>
    </lineage>
</organism>
<dbReference type="RefSeq" id="WP_420022055.1">
    <property type="nucleotide sequence ID" value="NZ_CZVL01000056.1"/>
</dbReference>
<protein>
    <recommendedName>
        <fullName evidence="4 5">Small ribosomal subunit protein bS21</fullName>
    </recommendedName>
</protein>
<keyword evidence="2 5" id="KW-0689">Ribosomal protein</keyword>
<dbReference type="AlphaFoldDB" id="A0A0P1L6P9"/>
<dbReference type="GO" id="GO:0005840">
    <property type="term" value="C:ribosome"/>
    <property type="evidence" value="ECO:0007669"/>
    <property type="project" value="UniProtKB-KW"/>
</dbReference>
<dbReference type="NCBIfam" id="TIGR00030">
    <property type="entry name" value="S21p"/>
    <property type="match status" value="1"/>
</dbReference>
<name>A0A0P1L6P9_9BACT</name>
<reference evidence="7 8" key="1">
    <citation type="submission" date="2015-11" db="EMBL/GenBank/DDBJ databases">
        <authorList>
            <person name="Zhang Y."/>
            <person name="Guo Z."/>
        </authorList>
    </citation>
    <scope>NUCLEOTIDE SEQUENCE [LARGE SCALE GENOMIC DNA]</scope>
    <source>
        <strain evidence="7">JGI-4</strain>
    </source>
</reference>
<dbReference type="EMBL" id="FAOP01000003">
    <property type="protein sequence ID" value="CUU03163.1"/>
    <property type="molecule type" value="Genomic_DNA"/>
</dbReference>
<evidence type="ECO:0000256" key="2">
    <source>
        <dbReference type="ARBA" id="ARBA00022980"/>
    </source>
</evidence>
<dbReference type="InterPro" id="IPR038380">
    <property type="entry name" value="Ribosomal_bS21_sf"/>
</dbReference>
<dbReference type="Gene3D" id="1.20.5.1150">
    <property type="entry name" value="Ribosomal protein S8"/>
    <property type="match status" value="1"/>
</dbReference>
<evidence type="ECO:0000256" key="1">
    <source>
        <dbReference type="ARBA" id="ARBA00006640"/>
    </source>
</evidence>